<dbReference type="EMBL" id="AACB03000003">
    <property type="protein sequence ID" value="KAE8302952.1"/>
    <property type="molecule type" value="Genomic_DNA"/>
</dbReference>
<protein>
    <submittedName>
        <fullName evidence="2">Uncharacterized protein</fullName>
    </submittedName>
</protein>
<reference evidence="2 3" key="1">
    <citation type="journal article" date="2007" name="Science">
        <title>Genomic minimalism in the early diverging intestinal parasite Giardia lamblia.</title>
        <authorList>
            <person name="Morrison H.G."/>
            <person name="McArthur A.G."/>
            <person name="Gillin F.D."/>
            <person name="Aley S.B."/>
            <person name="Adam R.D."/>
            <person name="Olsen G.J."/>
            <person name="Best A.A."/>
            <person name="Cande W.Z."/>
            <person name="Chen F."/>
            <person name="Cipriano M.J."/>
            <person name="Davids B.J."/>
            <person name="Dawson S.C."/>
            <person name="Elmendorf H.G."/>
            <person name="Hehl A.B."/>
            <person name="Holder M.E."/>
            <person name="Huse S.M."/>
            <person name="Kim U.U."/>
            <person name="Lasek-Nesselquist E."/>
            <person name="Manning G."/>
            <person name="Nigam A."/>
            <person name="Nixon J.E."/>
            <person name="Palm D."/>
            <person name="Passamaneck N.E."/>
            <person name="Prabhu A."/>
            <person name="Reich C.I."/>
            <person name="Reiner D.S."/>
            <person name="Samuelson J."/>
            <person name="Svard S.G."/>
            <person name="Sogin M.L."/>
        </authorList>
    </citation>
    <scope>NUCLEOTIDE SEQUENCE [LARGE SCALE GENOMIC DNA]</scope>
    <source>
        <strain evidence="2 3">WB C6</strain>
    </source>
</reference>
<dbReference type="OMA" id="YNILACY"/>
<evidence type="ECO:0000256" key="1">
    <source>
        <dbReference type="SAM" id="MobiDB-lite"/>
    </source>
</evidence>
<dbReference type="AlphaFoldDB" id="D3KFZ8"/>
<accession>D3KFZ8</accession>
<organism evidence="2 3">
    <name type="scientific">Giardia intestinalis (strain ATCC 50803 / WB clone C6)</name>
    <name type="common">Giardia lamblia</name>
    <dbReference type="NCBI Taxonomy" id="184922"/>
    <lineage>
        <taxon>Eukaryota</taxon>
        <taxon>Metamonada</taxon>
        <taxon>Diplomonadida</taxon>
        <taxon>Hexamitidae</taxon>
        <taxon>Giardiinae</taxon>
        <taxon>Giardia</taxon>
    </lineage>
</organism>
<sequence length="554" mass="61288">MDTSYIHSTPSMTAGLLPAFIYPPITPRVAPTREINHLLDQSHALASRCEIPQSIKLFLKAEQLWNEHGNISKEDHVYLLVYRGFLYSLYYQTAEDKVGRAGLELAVVCYMEAIDLAESILPHTADTALPRMYLALELYYARCYEKATVLLKQAEAIVRNAEGPRSLLVHMCSYNILACYVVMLQYSNEYRAGLISTLAADQLHGSDTPFPIDHRLIKELGSLGVQSLQGLGQQYRYLDNIISNAQLLEPPEHKKLDELLAMGLGQQGELFRKDVLEKIKGNPQLYEGCNSLIMFDFLQSSEFLQAGSLGICQPEALLGKELLDSKTGSPGANASLLLQTTANNGPRISSLARDLTESRYRQEQERSIPATHASSPCLINQQVMNAGTYSLSTPSSGVPNARCPANPAGDLVGITPPGTRAMNSNHSNPDMEASISYKLNFPVETLAYTMDEDDLYAVITELGSIEKSMRQMVGSTHYYTTAVQRLRRICEGLQEATLLRNDKDVMARGLDAFKHKFRYLSSVEVKPKMLGSGGKPKKEKGAKGKKGSKGKVRK</sequence>
<comment type="caution">
    <text evidence="2">The sequence shown here is derived from an EMBL/GenBank/DDBJ whole genome shotgun (WGS) entry which is preliminary data.</text>
</comment>
<keyword evidence="3" id="KW-1185">Reference proteome</keyword>
<evidence type="ECO:0000313" key="3">
    <source>
        <dbReference type="Proteomes" id="UP000001548"/>
    </source>
</evidence>
<dbReference type="VEuPathDB" id="GiardiaDB:GL50803_11563"/>
<dbReference type="Proteomes" id="UP000001548">
    <property type="component" value="Unassembled WGS sequence"/>
</dbReference>
<evidence type="ECO:0000313" key="2">
    <source>
        <dbReference type="EMBL" id="KAE8302952.1"/>
    </source>
</evidence>
<dbReference type="HOGENOM" id="CLU_492159_0_0_1"/>
<proteinExistence type="predicted"/>
<gene>
    <name evidence="2" type="ORF">GL50803_0011563</name>
</gene>
<feature type="compositionally biased region" description="Basic residues" evidence="1">
    <location>
        <begin position="535"/>
        <end position="554"/>
    </location>
</feature>
<name>D3KFZ8_GIAIC</name>
<feature type="region of interest" description="Disordered" evidence="1">
    <location>
        <begin position="527"/>
        <end position="554"/>
    </location>
</feature>